<dbReference type="EMBL" id="FN653026">
    <property type="protein sequence ID" value="CBY07619.1"/>
    <property type="molecule type" value="Genomic_DNA"/>
</dbReference>
<dbReference type="FunFam" id="2.40.110.10:FF:000002">
    <property type="entry name" value="Acyl-CoA dehydrogenase fadE12"/>
    <property type="match status" value="1"/>
</dbReference>
<dbReference type="AlphaFoldDB" id="E4X697"/>
<evidence type="ECO:0000256" key="5">
    <source>
        <dbReference type="ARBA" id="ARBA00022827"/>
    </source>
</evidence>
<dbReference type="Pfam" id="PF02770">
    <property type="entry name" value="Acyl-CoA_dh_M"/>
    <property type="match status" value="1"/>
</dbReference>
<evidence type="ECO:0000256" key="9">
    <source>
        <dbReference type="ARBA" id="ARBA00039036"/>
    </source>
</evidence>
<dbReference type="Gene3D" id="1.10.540.10">
    <property type="entry name" value="Acyl-CoA dehydrogenase/oxidase, N-terminal domain"/>
    <property type="match status" value="1"/>
</dbReference>
<dbReference type="PANTHER" id="PTHR43884">
    <property type="entry name" value="ACYL-COA DEHYDROGENASE"/>
    <property type="match status" value="1"/>
</dbReference>
<dbReference type="InParanoid" id="E4X697"/>
<dbReference type="GO" id="GO:0050660">
    <property type="term" value="F:flavin adenine dinucleotide binding"/>
    <property type="evidence" value="ECO:0007669"/>
    <property type="project" value="InterPro"/>
</dbReference>
<dbReference type="GO" id="GO:0005739">
    <property type="term" value="C:mitochondrion"/>
    <property type="evidence" value="ECO:0007669"/>
    <property type="project" value="TreeGrafter"/>
</dbReference>
<name>E4X697_OIKDI</name>
<comment type="catalytic activity">
    <reaction evidence="10">
        <text>(2S)-2-methylbutanoyl-CoA + oxidized [electron-transfer flavoprotein] + H(+) = (2E)-2-methylbut-2-enoyl-CoA + reduced [electron-transfer flavoprotein]</text>
        <dbReference type="Rhea" id="RHEA:48256"/>
        <dbReference type="Rhea" id="RHEA-COMP:10685"/>
        <dbReference type="Rhea" id="RHEA-COMP:10686"/>
        <dbReference type="ChEBI" id="CHEBI:15378"/>
        <dbReference type="ChEBI" id="CHEBI:57337"/>
        <dbReference type="ChEBI" id="CHEBI:57692"/>
        <dbReference type="ChEBI" id="CHEBI:58307"/>
        <dbReference type="ChEBI" id="CHEBI:88166"/>
    </reaction>
    <physiologicalReaction direction="left-to-right" evidence="10">
        <dbReference type="Rhea" id="RHEA:48257"/>
    </physiologicalReaction>
</comment>
<feature type="domain" description="Acyl-CoA oxidase/dehydrogenase middle" evidence="13">
    <location>
        <begin position="148"/>
        <end position="241"/>
    </location>
</feature>
<proteinExistence type="inferred from homology"/>
<dbReference type="InterPro" id="IPR013786">
    <property type="entry name" value="AcylCoA_DH/ox_N"/>
</dbReference>
<gene>
    <name evidence="15" type="ORF">GSOID_T00002608001</name>
    <name evidence="16" type="ORF">GSOID_T00029219001</name>
</gene>
<keyword evidence="7 11" id="KW-0560">Oxidoreductase</keyword>
<evidence type="ECO:0000256" key="2">
    <source>
        <dbReference type="ARBA" id="ARBA00009347"/>
    </source>
</evidence>
<keyword evidence="6" id="KW-0809">Transit peptide</keyword>
<evidence type="ECO:0000313" key="17">
    <source>
        <dbReference type="Proteomes" id="UP000001307"/>
    </source>
</evidence>
<evidence type="ECO:0000313" key="15">
    <source>
        <dbReference type="EMBL" id="CBY07619.1"/>
    </source>
</evidence>
<dbReference type="InterPro" id="IPR037069">
    <property type="entry name" value="AcylCoA_DH/ox_N_sf"/>
</dbReference>
<keyword evidence="4 11" id="KW-0285">Flavoprotein</keyword>
<dbReference type="Pfam" id="PF02771">
    <property type="entry name" value="Acyl-CoA_dh_N"/>
    <property type="match status" value="1"/>
</dbReference>
<evidence type="ECO:0000259" key="14">
    <source>
        <dbReference type="Pfam" id="PF02771"/>
    </source>
</evidence>
<evidence type="ECO:0000256" key="4">
    <source>
        <dbReference type="ARBA" id="ARBA00022630"/>
    </source>
</evidence>
<evidence type="ECO:0000256" key="6">
    <source>
        <dbReference type="ARBA" id="ARBA00022946"/>
    </source>
</evidence>
<feature type="domain" description="Acyl-CoA dehydrogenase/oxidase C-terminal" evidence="12">
    <location>
        <begin position="257"/>
        <end position="403"/>
    </location>
</feature>
<dbReference type="PANTHER" id="PTHR43884:SF12">
    <property type="entry name" value="ISOVALERYL-COA DEHYDROGENASE, MITOCHONDRIAL-RELATED"/>
    <property type="match status" value="1"/>
</dbReference>
<evidence type="ECO:0000256" key="1">
    <source>
        <dbReference type="ARBA" id="ARBA00001974"/>
    </source>
</evidence>
<evidence type="ECO:0000256" key="7">
    <source>
        <dbReference type="ARBA" id="ARBA00023002"/>
    </source>
</evidence>
<dbReference type="InterPro" id="IPR006089">
    <property type="entry name" value="Acyl-CoA_DH_CS"/>
</dbReference>
<dbReference type="InterPro" id="IPR036250">
    <property type="entry name" value="AcylCo_DH-like_C"/>
</dbReference>
<evidence type="ECO:0000256" key="11">
    <source>
        <dbReference type="RuleBase" id="RU362125"/>
    </source>
</evidence>
<dbReference type="Proteomes" id="UP000001307">
    <property type="component" value="Unassembled WGS sequence"/>
</dbReference>
<dbReference type="GO" id="GO:0003853">
    <property type="term" value="F:short-chain 2-methyl fatty acyl-CoA dehydrogenase activity"/>
    <property type="evidence" value="ECO:0007669"/>
    <property type="project" value="UniProtKB-EC"/>
</dbReference>
<dbReference type="PROSITE" id="PS00073">
    <property type="entry name" value="ACYL_COA_DH_2"/>
    <property type="match status" value="1"/>
</dbReference>
<dbReference type="OrthoDB" id="8195059at2759"/>
<dbReference type="GO" id="GO:0046359">
    <property type="term" value="P:butyrate catabolic process"/>
    <property type="evidence" value="ECO:0007669"/>
    <property type="project" value="TreeGrafter"/>
</dbReference>
<evidence type="ECO:0000313" key="16">
    <source>
        <dbReference type="EMBL" id="CBY31992.1"/>
    </source>
</evidence>
<dbReference type="EC" id="1.3.8.1" evidence="3"/>
<evidence type="ECO:0000256" key="10">
    <source>
        <dbReference type="ARBA" id="ARBA00049552"/>
    </source>
</evidence>
<dbReference type="InterPro" id="IPR009100">
    <property type="entry name" value="AcylCoA_DH/oxidase_NM_dom_sf"/>
</dbReference>
<dbReference type="SUPFAM" id="SSF56645">
    <property type="entry name" value="Acyl-CoA dehydrogenase NM domain-like"/>
    <property type="match status" value="1"/>
</dbReference>
<dbReference type="EC" id="1.3.8.5" evidence="9"/>
<evidence type="ECO:0000259" key="12">
    <source>
        <dbReference type="Pfam" id="PF00441"/>
    </source>
</evidence>
<feature type="domain" description="Acyl-CoA dehydrogenase/oxidase N-terminal" evidence="14">
    <location>
        <begin position="33"/>
        <end position="144"/>
    </location>
</feature>
<dbReference type="GO" id="GO:0033539">
    <property type="term" value="P:fatty acid beta-oxidation using acyl-CoA dehydrogenase"/>
    <property type="evidence" value="ECO:0007669"/>
    <property type="project" value="TreeGrafter"/>
</dbReference>
<dbReference type="InterPro" id="IPR009075">
    <property type="entry name" value="AcylCo_DH/oxidase_C"/>
</dbReference>
<keyword evidence="5 11" id="KW-0274">FAD</keyword>
<dbReference type="Proteomes" id="UP000011014">
    <property type="component" value="Unassembled WGS sequence"/>
</dbReference>
<dbReference type="InterPro" id="IPR046373">
    <property type="entry name" value="Acyl-CoA_Oxase/DH_mid-dom_sf"/>
</dbReference>
<organism evidence="15">
    <name type="scientific">Oikopleura dioica</name>
    <name type="common">Tunicate</name>
    <dbReference type="NCBI Taxonomy" id="34765"/>
    <lineage>
        <taxon>Eukaryota</taxon>
        <taxon>Metazoa</taxon>
        <taxon>Chordata</taxon>
        <taxon>Tunicata</taxon>
        <taxon>Appendicularia</taxon>
        <taxon>Copelata</taxon>
        <taxon>Oikopleuridae</taxon>
        <taxon>Oikopleura</taxon>
    </lineage>
</organism>
<reference evidence="15" key="1">
    <citation type="journal article" date="2010" name="Science">
        <title>Plasticity of animal genome architecture unmasked by rapid evolution of a pelagic tunicate.</title>
        <authorList>
            <person name="Denoeud F."/>
            <person name="Henriet S."/>
            <person name="Mungpakdee S."/>
            <person name="Aury J.M."/>
            <person name="Da Silva C."/>
            <person name="Brinkmann H."/>
            <person name="Mikhaleva J."/>
            <person name="Olsen L.C."/>
            <person name="Jubin C."/>
            <person name="Canestro C."/>
            <person name="Bouquet J.M."/>
            <person name="Danks G."/>
            <person name="Poulain J."/>
            <person name="Campsteijn C."/>
            <person name="Adamski M."/>
            <person name="Cross I."/>
            <person name="Yadetie F."/>
            <person name="Muffato M."/>
            <person name="Louis A."/>
            <person name="Butcher S."/>
            <person name="Tsagkogeorga G."/>
            <person name="Konrad A."/>
            <person name="Singh S."/>
            <person name="Jensen M.F."/>
            <person name="Cong E.H."/>
            <person name="Eikeseth-Otteraa H."/>
            <person name="Noel B."/>
            <person name="Anthouard V."/>
            <person name="Porcel B.M."/>
            <person name="Kachouri-Lafond R."/>
            <person name="Nishino A."/>
            <person name="Ugolini M."/>
            <person name="Chourrout P."/>
            <person name="Nishida H."/>
            <person name="Aasland R."/>
            <person name="Huzurbazar S."/>
            <person name="Westhof E."/>
            <person name="Delsuc F."/>
            <person name="Lehrach H."/>
            <person name="Reinhardt R."/>
            <person name="Weissenbach J."/>
            <person name="Roy S.W."/>
            <person name="Artiguenave F."/>
            <person name="Postlethwait J.H."/>
            <person name="Manak J.R."/>
            <person name="Thompson E.M."/>
            <person name="Jaillon O."/>
            <person name="Du Pasquier L."/>
            <person name="Boudinot P."/>
            <person name="Liberles D.A."/>
            <person name="Volff J.N."/>
            <person name="Philippe H."/>
            <person name="Lenhard B."/>
            <person name="Roest Crollius H."/>
            <person name="Wincker P."/>
            <person name="Chourrout D."/>
        </authorList>
    </citation>
    <scope>NUCLEOTIDE SEQUENCE [LARGE SCALE GENOMIC DNA]</scope>
</reference>
<dbReference type="Gene3D" id="1.20.140.10">
    <property type="entry name" value="Butyryl-CoA Dehydrogenase, subunit A, domain 3"/>
    <property type="match status" value="1"/>
</dbReference>
<evidence type="ECO:0000259" key="13">
    <source>
        <dbReference type="Pfam" id="PF02770"/>
    </source>
</evidence>
<keyword evidence="17" id="KW-1185">Reference proteome</keyword>
<dbReference type="Pfam" id="PF00441">
    <property type="entry name" value="Acyl-CoA_dh_1"/>
    <property type="match status" value="1"/>
</dbReference>
<protein>
    <recommendedName>
        <fullName evidence="8">Butyryl-CoA dehydrogenase</fullName>
        <ecNumber evidence="3">1.3.8.1</ecNumber>
        <ecNumber evidence="9">1.3.8.5</ecNumber>
    </recommendedName>
</protein>
<accession>E4X697</accession>
<dbReference type="Gene3D" id="2.40.110.10">
    <property type="entry name" value="Butyryl-CoA Dehydrogenase, subunit A, domain 2"/>
    <property type="match status" value="1"/>
</dbReference>
<dbReference type="InterPro" id="IPR006091">
    <property type="entry name" value="Acyl-CoA_Oxase/DH_mid-dom"/>
</dbReference>
<evidence type="ECO:0000256" key="3">
    <source>
        <dbReference type="ARBA" id="ARBA00012046"/>
    </source>
</evidence>
<dbReference type="SUPFAM" id="SSF47203">
    <property type="entry name" value="Acyl-CoA dehydrogenase C-terminal domain-like"/>
    <property type="match status" value="1"/>
</dbReference>
<sequence length="407" mass="45394">MLRKTLRIGSRAFRQEPWQVEKLTDIGTRSIFNEDHDMFRESVRKWFQDTVPRDLEEKWEKQGMCDREAWLKAGEMGLLGVDAPEEVGGIGGDFLSAMIVNEEQAYHNCSGLGFSVHSDICLPYIYKYGTAEQRELIPSFVSGEKILCIGMTEPGTGSDLQGLKTTAVADGDDYVINGSKVFISNGIMADYCILAVVTDPSASNKAGAMSLFLVDTSFNRGKNLKKVGVKANDTAELFFDDLRVPKSAILGGPDCLNQGFGFLMNELARERLMIGVQCAAGLEGMFELTRGYVKERKAFGKELIKLQTIQHRLAEIKTEAAFCRSFVDKAMELQVNEELDYTTASMAKYMVSEKAHVNISKMLQLFGGWGYMWEYPIARAYADSRVAMVYGGANEIMKELIARPIRS</sequence>
<evidence type="ECO:0000256" key="8">
    <source>
        <dbReference type="ARBA" id="ARBA00031895"/>
    </source>
</evidence>
<comment type="cofactor">
    <cofactor evidence="1 11">
        <name>FAD</name>
        <dbReference type="ChEBI" id="CHEBI:57692"/>
    </cofactor>
</comment>
<comment type="similarity">
    <text evidence="2 11">Belongs to the acyl-CoA dehydrogenase family.</text>
</comment>
<dbReference type="EMBL" id="FN654326">
    <property type="protein sequence ID" value="CBY31992.1"/>
    <property type="molecule type" value="Genomic_DNA"/>
</dbReference>
<dbReference type="FunFam" id="1.20.140.10:FF:000001">
    <property type="entry name" value="Acyl-CoA dehydrogenase"/>
    <property type="match status" value="1"/>
</dbReference>